<feature type="chain" id="PRO_5040412845" description="F-box domain-containing protein" evidence="1">
    <location>
        <begin position="32"/>
        <end position="222"/>
    </location>
</feature>
<keyword evidence="1" id="KW-0732">Signal</keyword>
<evidence type="ECO:0000256" key="1">
    <source>
        <dbReference type="SAM" id="SignalP"/>
    </source>
</evidence>
<dbReference type="GeneID" id="70129621"/>
<feature type="signal peptide" evidence="1">
    <location>
        <begin position="1"/>
        <end position="31"/>
    </location>
</feature>
<evidence type="ECO:0000313" key="3">
    <source>
        <dbReference type="Proteomes" id="UP000758603"/>
    </source>
</evidence>
<keyword evidence="3" id="KW-1185">Reference proteome</keyword>
<comment type="caution">
    <text evidence="2">The sequence shown here is derived from an EMBL/GenBank/DDBJ whole genome shotgun (WGS) entry which is preliminary data.</text>
</comment>
<accession>A0A9P8UCE9</accession>
<dbReference type="Proteomes" id="UP000758603">
    <property type="component" value="Unassembled WGS sequence"/>
</dbReference>
<gene>
    <name evidence="2" type="ORF">BKA67DRAFT_540117</name>
</gene>
<name>A0A9P8UCE9_9PEZI</name>
<dbReference type="RefSeq" id="XP_045953125.1">
    <property type="nucleotide sequence ID" value="XM_046100729.1"/>
</dbReference>
<evidence type="ECO:0000313" key="2">
    <source>
        <dbReference type="EMBL" id="KAH6646611.1"/>
    </source>
</evidence>
<protein>
    <recommendedName>
        <fullName evidence="4">F-box domain-containing protein</fullName>
    </recommendedName>
</protein>
<evidence type="ECO:0008006" key="4">
    <source>
        <dbReference type="Google" id="ProtNLM"/>
    </source>
</evidence>
<dbReference type="AlphaFoldDB" id="A0A9P8UCE9"/>
<dbReference type="EMBL" id="JAGPXC010000009">
    <property type="protein sequence ID" value="KAH6646611.1"/>
    <property type="molecule type" value="Genomic_DNA"/>
</dbReference>
<organism evidence="2 3">
    <name type="scientific">Truncatella angustata</name>
    <dbReference type="NCBI Taxonomy" id="152316"/>
    <lineage>
        <taxon>Eukaryota</taxon>
        <taxon>Fungi</taxon>
        <taxon>Dikarya</taxon>
        <taxon>Ascomycota</taxon>
        <taxon>Pezizomycotina</taxon>
        <taxon>Sordariomycetes</taxon>
        <taxon>Xylariomycetidae</taxon>
        <taxon>Amphisphaeriales</taxon>
        <taxon>Sporocadaceae</taxon>
        <taxon>Truncatella</taxon>
    </lineage>
</organism>
<sequence length="222" mass="25394">MGSVVHTTSAFLPELLVVILLELDVRTLSLAQGVNRQFYSTSINTKTLRRRLFFPTDDAVVTAKSLGERGRAVRNPPLAELFPAWPWTVEEALEQLPWFDEPRIATFLRKGYLLGFRVFWMDWPSSRQNFHSALGWYDFNARSKASALSSRVDTIVELDQGTDGETILSNAAHKHMLKRRKLVAAFTGRARPLADTAPGTATLLRRSERFQNKTYRKDSYWF</sequence>
<proteinExistence type="predicted"/>
<reference evidence="2" key="1">
    <citation type="journal article" date="2021" name="Nat. Commun.">
        <title>Genetic determinants of endophytism in the Arabidopsis root mycobiome.</title>
        <authorList>
            <person name="Mesny F."/>
            <person name="Miyauchi S."/>
            <person name="Thiergart T."/>
            <person name="Pickel B."/>
            <person name="Atanasova L."/>
            <person name="Karlsson M."/>
            <person name="Huettel B."/>
            <person name="Barry K.W."/>
            <person name="Haridas S."/>
            <person name="Chen C."/>
            <person name="Bauer D."/>
            <person name="Andreopoulos W."/>
            <person name="Pangilinan J."/>
            <person name="LaButti K."/>
            <person name="Riley R."/>
            <person name="Lipzen A."/>
            <person name="Clum A."/>
            <person name="Drula E."/>
            <person name="Henrissat B."/>
            <person name="Kohler A."/>
            <person name="Grigoriev I.V."/>
            <person name="Martin F.M."/>
            <person name="Hacquard S."/>
        </authorList>
    </citation>
    <scope>NUCLEOTIDE SEQUENCE</scope>
    <source>
        <strain evidence="2">MPI-SDFR-AT-0073</strain>
    </source>
</reference>